<dbReference type="Gene3D" id="3.30.450.20">
    <property type="entry name" value="PAS domain"/>
    <property type="match status" value="4"/>
</dbReference>
<dbReference type="Pfam" id="PF01590">
    <property type="entry name" value="GAF"/>
    <property type="match status" value="1"/>
</dbReference>
<comment type="caution">
    <text evidence="10">The sequence shown here is derived from an EMBL/GenBank/DDBJ whole genome shotgun (WGS) entry which is preliminary data.</text>
</comment>
<dbReference type="Proteomes" id="UP000633814">
    <property type="component" value="Unassembled WGS sequence"/>
</dbReference>
<dbReference type="InterPro" id="IPR000014">
    <property type="entry name" value="PAS"/>
</dbReference>
<keyword evidence="4" id="KW-0808">Transferase</keyword>
<accession>A0ABS8C455</accession>
<feature type="domain" description="PAC" evidence="9">
    <location>
        <begin position="381"/>
        <end position="433"/>
    </location>
</feature>
<dbReference type="CDD" id="cd16922">
    <property type="entry name" value="HATPase_EvgS-ArcB-TorS-like"/>
    <property type="match status" value="1"/>
</dbReference>
<keyword evidence="6" id="KW-0175">Coiled coil</keyword>
<evidence type="ECO:0000256" key="2">
    <source>
        <dbReference type="ARBA" id="ARBA00012438"/>
    </source>
</evidence>
<dbReference type="InterPro" id="IPR004358">
    <property type="entry name" value="Sig_transdc_His_kin-like_C"/>
</dbReference>
<dbReference type="NCBIfam" id="TIGR00229">
    <property type="entry name" value="sensory_box"/>
    <property type="match status" value="3"/>
</dbReference>
<dbReference type="SUPFAM" id="SSF47384">
    <property type="entry name" value="Homodimeric domain of signal transducing histidine kinase"/>
    <property type="match status" value="1"/>
</dbReference>
<evidence type="ECO:0000259" key="8">
    <source>
        <dbReference type="PROSITE" id="PS50112"/>
    </source>
</evidence>
<keyword evidence="3" id="KW-0597">Phosphoprotein</keyword>
<feature type="domain" description="PAS" evidence="8">
    <location>
        <begin position="590"/>
        <end position="637"/>
    </location>
</feature>
<dbReference type="SUPFAM" id="SSF55781">
    <property type="entry name" value="GAF domain-like"/>
    <property type="match status" value="1"/>
</dbReference>
<dbReference type="SMART" id="SM00086">
    <property type="entry name" value="PAC"/>
    <property type="match status" value="4"/>
</dbReference>
<dbReference type="EC" id="2.7.13.3" evidence="2"/>
<dbReference type="SMART" id="SM00091">
    <property type="entry name" value="PAS"/>
    <property type="match status" value="4"/>
</dbReference>
<dbReference type="InterPro" id="IPR003661">
    <property type="entry name" value="HisK_dim/P_dom"/>
</dbReference>
<dbReference type="InterPro" id="IPR035965">
    <property type="entry name" value="PAS-like_dom_sf"/>
</dbReference>
<keyword evidence="11" id="KW-1185">Reference proteome</keyword>
<dbReference type="InterPro" id="IPR036097">
    <property type="entry name" value="HisK_dim/P_sf"/>
</dbReference>
<evidence type="ECO:0000256" key="5">
    <source>
        <dbReference type="ARBA" id="ARBA00022777"/>
    </source>
</evidence>
<dbReference type="Gene3D" id="3.30.450.40">
    <property type="match status" value="1"/>
</dbReference>
<protein>
    <recommendedName>
        <fullName evidence="2">histidine kinase</fullName>
        <ecNumber evidence="2">2.7.13.3</ecNumber>
    </recommendedName>
</protein>
<dbReference type="InterPro" id="IPR052162">
    <property type="entry name" value="Sensor_kinase/Photoreceptor"/>
</dbReference>
<dbReference type="PANTHER" id="PTHR43304:SF1">
    <property type="entry name" value="PAC DOMAIN-CONTAINING PROTEIN"/>
    <property type="match status" value="1"/>
</dbReference>
<dbReference type="InterPro" id="IPR029016">
    <property type="entry name" value="GAF-like_dom_sf"/>
</dbReference>
<dbReference type="InterPro" id="IPR013655">
    <property type="entry name" value="PAS_fold_3"/>
</dbReference>
<dbReference type="Gene3D" id="2.10.70.100">
    <property type="match status" value="1"/>
</dbReference>
<comment type="catalytic activity">
    <reaction evidence="1">
        <text>ATP + protein L-histidine = ADP + protein N-phospho-L-histidine.</text>
        <dbReference type="EC" id="2.7.13.3"/>
    </reaction>
</comment>
<dbReference type="SMART" id="SM00388">
    <property type="entry name" value="HisKA"/>
    <property type="match status" value="1"/>
</dbReference>
<dbReference type="PANTHER" id="PTHR43304">
    <property type="entry name" value="PHYTOCHROME-LIKE PROTEIN CPH1"/>
    <property type="match status" value="1"/>
</dbReference>
<dbReference type="EMBL" id="JAEINI020000005">
    <property type="protein sequence ID" value="MCB5227123.1"/>
    <property type="molecule type" value="Genomic_DNA"/>
</dbReference>
<evidence type="ECO:0000256" key="6">
    <source>
        <dbReference type="SAM" id="Coils"/>
    </source>
</evidence>
<dbReference type="InterPro" id="IPR001610">
    <property type="entry name" value="PAC"/>
</dbReference>
<feature type="domain" description="Histidine kinase" evidence="7">
    <location>
        <begin position="695"/>
        <end position="914"/>
    </location>
</feature>
<gene>
    <name evidence="10" type="ORF">JAO78_009890</name>
</gene>
<evidence type="ECO:0000259" key="7">
    <source>
        <dbReference type="PROSITE" id="PS50109"/>
    </source>
</evidence>
<evidence type="ECO:0000313" key="11">
    <source>
        <dbReference type="Proteomes" id="UP000633814"/>
    </source>
</evidence>
<dbReference type="PROSITE" id="PS50112">
    <property type="entry name" value="PAS"/>
    <property type="match status" value="3"/>
</dbReference>
<dbReference type="InterPro" id="IPR036890">
    <property type="entry name" value="HATPase_C_sf"/>
</dbReference>
<dbReference type="PROSITE" id="PS50109">
    <property type="entry name" value="HIS_KIN"/>
    <property type="match status" value="1"/>
</dbReference>
<dbReference type="SUPFAM" id="SSF55785">
    <property type="entry name" value="PYP-like sensor domain (PAS domain)"/>
    <property type="match status" value="4"/>
</dbReference>
<dbReference type="Pfam" id="PF00512">
    <property type="entry name" value="HisKA"/>
    <property type="match status" value="1"/>
</dbReference>
<dbReference type="InterPro" id="IPR003594">
    <property type="entry name" value="HATPase_dom"/>
</dbReference>
<dbReference type="SUPFAM" id="SSF55874">
    <property type="entry name" value="ATPase domain of HSP90 chaperone/DNA topoisomerase II/histidine kinase"/>
    <property type="match status" value="1"/>
</dbReference>
<dbReference type="Gene3D" id="1.10.287.130">
    <property type="match status" value="1"/>
</dbReference>
<feature type="domain" description="PAC" evidence="9">
    <location>
        <begin position="639"/>
        <end position="691"/>
    </location>
</feature>
<dbReference type="Gene3D" id="3.30.565.10">
    <property type="entry name" value="Histidine kinase-like ATPase, C-terminal domain"/>
    <property type="match status" value="1"/>
</dbReference>
<dbReference type="SMART" id="SM00065">
    <property type="entry name" value="GAF"/>
    <property type="match status" value="1"/>
</dbReference>
<feature type="domain" description="PAS" evidence="8">
    <location>
        <begin position="172"/>
        <end position="245"/>
    </location>
</feature>
<evidence type="ECO:0000313" key="10">
    <source>
        <dbReference type="EMBL" id="MCB5227123.1"/>
    </source>
</evidence>
<dbReference type="InterPro" id="IPR005467">
    <property type="entry name" value="His_kinase_dom"/>
</dbReference>
<dbReference type="InterPro" id="IPR003018">
    <property type="entry name" value="GAF"/>
</dbReference>
<dbReference type="PROSITE" id="PS50113">
    <property type="entry name" value="PAC"/>
    <property type="match status" value="3"/>
</dbReference>
<dbReference type="SMART" id="SM00387">
    <property type="entry name" value="HATPase_c"/>
    <property type="match status" value="1"/>
</dbReference>
<keyword evidence="5" id="KW-0418">Kinase</keyword>
<dbReference type="Pfam" id="PF02518">
    <property type="entry name" value="HATPase_c"/>
    <property type="match status" value="1"/>
</dbReference>
<sequence length="928" mass="105763">MQKPEIPLSEERRLQILQQTQLLDTDPEARFDRITRLVQQCFNVKIVLISLVDRERQFLKSRQGLNVCETHRDISFCGHAILADDVFEVYDAQQDARFDDNPLVTTSPFIRFYAGAPLTLANERIGTLCLIDEVPRRLSKRERQSLKQFAELIEQEINDRLQEHAHEQLAARELMYRSVLEGTRIGTWQWNVQTGETTFNERWAEMAGYTLAELAPISISTWFDLAHPGDVEQSNRLLEQHFRGESAFYDCKCRIRHRTGDWIWVHDRGRVISWTDDGKPLMMYGTHADITAQKQAELEIKASRDQFQALVSNIPGITYRCMVDKNWTMLFMSGSIDPVSGYPASDFINNKVRTYASVIHPEDRAWLEKAVDQAVAEQQSWQLQYRVIHKNGEIHWVEERGKADYAEDGNVRFLDGFILDISEEKLAKHKLSALASQLPGAVYQYQQWPDGRVAFPYASNAMERVYGISLEQLKKDASMAFAKIHPEDLTGLVESIEQSRLTLAEWYHEYRVINEDKSIIWLSGSSQPEAMPDGSTLWHGYIQDITTIKQYYLQLERVNRELKMAQQRLDSASKNAAIGFWQASLVTGELWWSPMIYQLFGFDEQDIKPSIALFKSIVHPDDRQLVEQSELMAQETGVHDVIHRIIRPDGTICWVHGVAKLLPLTENPEKLLVGSVQDVTERMILQQLKDEFISTVSHELRTPLTAIKGALSLLNAGARDQISDKMQKMLQIASSNTGRLSNLINDLLDIEKLTAGKVQLNIQPLHVATELQQALENLLLYAEQYKITLNIEQCDDRLCVLADAMRLQQVLTNLISNAVKFSHPEGTVAINAEHLGDKVQISITDNGIGIDPEFTHRVFERFAQADGSNNRQTGGTGLGLAICKELIEQMQGTISFDSVLAEGSTFRFVLPYCQKPDFISVVQEDPDE</sequence>
<evidence type="ECO:0000256" key="4">
    <source>
        <dbReference type="ARBA" id="ARBA00022679"/>
    </source>
</evidence>
<proteinExistence type="predicted"/>
<name>A0ABS8C455_9ALTE</name>
<dbReference type="InterPro" id="IPR000700">
    <property type="entry name" value="PAS-assoc_C"/>
</dbReference>
<dbReference type="Pfam" id="PF08447">
    <property type="entry name" value="PAS_3"/>
    <property type="match status" value="4"/>
</dbReference>
<evidence type="ECO:0000256" key="3">
    <source>
        <dbReference type="ARBA" id="ARBA00022553"/>
    </source>
</evidence>
<organism evidence="10 11">
    <name type="scientific">Alishewanella maricola</name>
    <dbReference type="NCBI Taxonomy" id="2795740"/>
    <lineage>
        <taxon>Bacteria</taxon>
        <taxon>Pseudomonadati</taxon>
        <taxon>Pseudomonadota</taxon>
        <taxon>Gammaproteobacteria</taxon>
        <taxon>Alteromonadales</taxon>
        <taxon>Alteromonadaceae</taxon>
        <taxon>Alishewanella</taxon>
    </lineage>
</organism>
<evidence type="ECO:0000259" key="9">
    <source>
        <dbReference type="PROSITE" id="PS50113"/>
    </source>
</evidence>
<evidence type="ECO:0000256" key="1">
    <source>
        <dbReference type="ARBA" id="ARBA00000085"/>
    </source>
</evidence>
<feature type="domain" description="PAC" evidence="9">
    <location>
        <begin position="249"/>
        <end position="302"/>
    </location>
</feature>
<reference evidence="10 11" key="1">
    <citation type="submission" date="2021-10" db="EMBL/GenBank/DDBJ databases">
        <title>Alishewanella koreense sp. nov. isolated from seawater of southwestern coast in South Korea and the proposal for the reclassification of Rheinheimera perlucida and Rheinheimera tuosuensis as Arsukibacterium perlucida and Arsukibacterium tuosuensis.</title>
        <authorList>
            <person name="Kim K.H."/>
            <person name="Ruan W."/>
            <person name="Kim K.R."/>
            <person name="Baek J.H."/>
            <person name="Jeon C.O."/>
        </authorList>
    </citation>
    <scope>NUCLEOTIDE SEQUENCE [LARGE SCALE GENOMIC DNA]</scope>
    <source>
        <strain evidence="10 11">16-MA</strain>
    </source>
</reference>
<dbReference type="CDD" id="cd00130">
    <property type="entry name" value="PAS"/>
    <property type="match status" value="4"/>
</dbReference>
<feature type="domain" description="PAS" evidence="8">
    <location>
        <begin position="322"/>
        <end position="378"/>
    </location>
</feature>
<dbReference type="PRINTS" id="PR00344">
    <property type="entry name" value="BCTRLSENSOR"/>
</dbReference>
<dbReference type="CDD" id="cd00082">
    <property type="entry name" value="HisKA"/>
    <property type="match status" value="1"/>
</dbReference>
<feature type="coiled-coil region" evidence="6">
    <location>
        <begin position="548"/>
        <end position="575"/>
    </location>
</feature>
<dbReference type="RefSeq" id="WP_226751183.1">
    <property type="nucleotide sequence ID" value="NZ_JAEINI020000005.1"/>
</dbReference>